<proteinExistence type="predicted"/>
<accession>Q01S29</accession>
<organism evidence="7">
    <name type="scientific">Solibacter usitatus (strain Ellin6076)</name>
    <dbReference type="NCBI Taxonomy" id="234267"/>
    <lineage>
        <taxon>Bacteria</taxon>
        <taxon>Pseudomonadati</taxon>
        <taxon>Acidobacteriota</taxon>
        <taxon>Terriglobia</taxon>
        <taxon>Bryobacterales</taxon>
        <taxon>Solibacteraceae</taxon>
        <taxon>Candidatus Solibacter</taxon>
    </lineage>
</organism>
<evidence type="ECO:0000256" key="3">
    <source>
        <dbReference type="ARBA" id="ARBA00022989"/>
    </source>
</evidence>
<dbReference type="PANTHER" id="PTHR37422">
    <property type="entry name" value="TEICHURONIC ACID BIOSYNTHESIS PROTEIN TUAE"/>
    <property type="match status" value="1"/>
</dbReference>
<dbReference type="HOGENOM" id="CLU_602548_0_0_0"/>
<feature type="transmembrane region" description="Helical" evidence="5">
    <location>
        <begin position="412"/>
        <end position="430"/>
    </location>
</feature>
<feature type="transmembrane region" description="Helical" evidence="5">
    <location>
        <begin position="141"/>
        <end position="158"/>
    </location>
</feature>
<keyword evidence="3 5" id="KW-1133">Transmembrane helix</keyword>
<feature type="transmembrane region" description="Helical" evidence="5">
    <location>
        <begin position="170"/>
        <end position="188"/>
    </location>
</feature>
<dbReference type="InParanoid" id="Q01S29"/>
<dbReference type="InterPro" id="IPR007016">
    <property type="entry name" value="O-antigen_ligase-rel_domated"/>
</dbReference>
<dbReference type="EMBL" id="CP000473">
    <property type="protein sequence ID" value="ABJ87541.1"/>
    <property type="molecule type" value="Genomic_DNA"/>
</dbReference>
<evidence type="ECO:0000256" key="4">
    <source>
        <dbReference type="ARBA" id="ARBA00023136"/>
    </source>
</evidence>
<evidence type="ECO:0000259" key="6">
    <source>
        <dbReference type="Pfam" id="PF04932"/>
    </source>
</evidence>
<feature type="transmembrane region" description="Helical" evidence="5">
    <location>
        <begin position="109"/>
        <end position="129"/>
    </location>
</feature>
<dbReference type="KEGG" id="sus:Acid_6619"/>
<evidence type="ECO:0000256" key="5">
    <source>
        <dbReference type="SAM" id="Phobius"/>
    </source>
</evidence>
<feature type="transmembrane region" description="Helical" evidence="5">
    <location>
        <begin position="436"/>
        <end position="452"/>
    </location>
</feature>
<feature type="domain" description="O-antigen ligase-related" evidence="6">
    <location>
        <begin position="255"/>
        <end position="396"/>
    </location>
</feature>
<dbReference type="InterPro" id="IPR051533">
    <property type="entry name" value="WaaL-like"/>
</dbReference>
<comment type="subcellular location">
    <subcellularLocation>
        <location evidence="1">Membrane</location>
        <topology evidence="1">Multi-pass membrane protein</topology>
    </subcellularLocation>
</comment>
<feature type="transmembrane region" description="Helical" evidence="5">
    <location>
        <begin position="290"/>
        <end position="308"/>
    </location>
</feature>
<keyword evidence="2 5" id="KW-0812">Transmembrane</keyword>
<sequence precursor="true">MNSTWERRAAWWAPALFGVWAAAIALTPSLPAKALLAAPAVIVPGLWWTLQNPARWLALFFGAVLLLPPLPIPIGDSGPHPGLVFAALGLFAGVLWLSEWRIVPTGLNAAFVSLFGILLASVAAAAAYSGGVAAAGSAARVLLFGISVYVFFYGAYGPGRQADAKRGTRLLYWAAAAAALFACVDFYFQFPAPAGYGPQFVWLDSGVYRRAQGLFYEASTLGNFCAFFLVMIAVAFTRPREESPVSRKALVAGGAVFFAALVLSYSRASLINVGVALAVLVWCNRRRVRLLRIALLVPVGALVTWWIFPSFTQTYWTRLSDSAEFLFTRTEGVLSGRVASWQTLAGWIAAHPWQAMFGIGYKTLPYTDYLGTPVVADNMYLSLLVETGVAGMAALIWLNIAILRAAARRSQGLFGMWMLCFWAGQTVQFASGDLLTYWRVLPVYFWILALALRV</sequence>
<name>Q01S29_SOLUE</name>
<evidence type="ECO:0000313" key="7">
    <source>
        <dbReference type="EMBL" id="ABJ87541.1"/>
    </source>
</evidence>
<evidence type="ECO:0000256" key="2">
    <source>
        <dbReference type="ARBA" id="ARBA00022692"/>
    </source>
</evidence>
<dbReference type="Pfam" id="PF04932">
    <property type="entry name" value="Wzy_C"/>
    <property type="match status" value="1"/>
</dbReference>
<dbReference type="OrthoDB" id="9821780at2"/>
<dbReference type="PANTHER" id="PTHR37422:SF13">
    <property type="entry name" value="LIPOPOLYSACCHARIDE BIOSYNTHESIS PROTEIN PA4999-RELATED"/>
    <property type="match status" value="1"/>
</dbReference>
<feature type="transmembrane region" description="Helical" evidence="5">
    <location>
        <begin position="53"/>
        <end position="70"/>
    </location>
</feature>
<dbReference type="GO" id="GO:0016020">
    <property type="term" value="C:membrane"/>
    <property type="evidence" value="ECO:0007669"/>
    <property type="project" value="UniProtKB-SubCell"/>
</dbReference>
<feature type="transmembrane region" description="Helical" evidence="5">
    <location>
        <begin position="379"/>
        <end position="400"/>
    </location>
</feature>
<feature type="transmembrane region" description="Helical" evidence="5">
    <location>
        <begin position="82"/>
        <end position="103"/>
    </location>
</feature>
<dbReference type="STRING" id="234267.Acid_6619"/>
<feature type="transmembrane region" description="Helical" evidence="5">
    <location>
        <begin position="214"/>
        <end position="236"/>
    </location>
</feature>
<protein>
    <submittedName>
        <fullName evidence="7">O-antigen polymerase</fullName>
    </submittedName>
</protein>
<evidence type="ECO:0000256" key="1">
    <source>
        <dbReference type="ARBA" id="ARBA00004141"/>
    </source>
</evidence>
<keyword evidence="4 5" id="KW-0472">Membrane</keyword>
<reference evidence="7" key="1">
    <citation type="submission" date="2006-10" db="EMBL/GenBank/DDBJ databases">
        <title>Complete sequence of Solibacter usitatus Ellin6076.</title>
        <authorList>
            <consortium name="US DOE Joint Genome Institute"/>
            <person name="Copeland A."/>
            <person name="Lucas S."/>
            <person name="Lapidus A."/>
            <person name="Barry K."/>
            <person name="Detter J.C."/>
            <person name="Glavina del Rio T."/>
            <person name="Hammon N."/>
            <person name="Israni S."/>
            <person name="Dalin E."/>
            <person name="Tice H."/>
            <person name="Pitluck S."/>
            <person name="Thompson L.S."/>
            <person name="Brettin T."/>
            <person name="Bruce D."/>
            <person name="Han C."/>
            <person name="Tapia R."/>
            <person name="Gilna P."/>
            <person name="Schmutz J."/>
            <person name="Larimer F."/>
            <person name="Land M."/>
            <person name="Hauser L."/>
            <person name="Kyrpides N."/>
            <person name="Mikhailova N."/>
            <person name="Janssen P.H."/>
            <person name="Kuske C.R."/>
            <person name="Richardson P."/>
        </authorList>
    </citation>
    <scope>NUCLEOTIDE SEQUENCE</scope>
    <source>
        <strain evidence="7">Ellin6076</strain>
    </source>
</reference>
<gene>
    <name evidence="7" type="ordered locus">Acid_6619</name>
</gene>
<dbReference type="AlphaFoldDB" id="Q01S29"/>
<dbReference type="eggNOG" id="COG3307">
    <property type="taxonomic scope" value="Bacteria"/>
</dbReference>
<feature type="transmembrane region" description="Helical" evidence="5">
    <location>
        <begin position="256"/>
        <end position="283"/>
    </location>
</feature>